<dbReference type="Gene3D" id="6.20.240.40">
    <property type="match status" value="1"/>
</dbReference>
<gene>
    <name evidence="13" type="ORF">FWILDA_LOCUS3933</name>
</gene>
<dbReference type="SUPFAM" id="SSF53335">
    <property type="entry name" value="S-adenosyl-L-methionine-dependent methyltransferases"/>
    <property type="match status" value="1"/>
</dbReference>
<evidence type="ECO:0000313" key="13">
    <source>
        <dbReference type="EMBL" id="CAI2169148.1"/>
    </source>
</evidence>
<evidence type="ECO:0000256" key="9">
    <source>
        <dbReference type="ARBA" id="ARBA00042050"/>
    </source>
</evidence>
<feature type="binding site" evidence="11">
    <location>
        <position position="186"/>
    </location>
    <ligand>
        <name>S-adenosyl-L-methionine</name>
        <dbReference type="ChEBI" id="CHEBI:59789"/>
    </ligand>
</feature>
<feature type="domain" description="SAM-dependent MTase RsmB/NOP-type" evidence="12">
    <location>
        <begin position="54"/>
        <end position="317"/>
    </location>
</feature>
<feature type="active site" description="Nucleophile" evidence="11">
    <location>
        <position position="313"/>
    </location>
</feature>
<keyword evidence="14" id="KW-1185">Reference proteome</keyword>
<proteinExistence type="inferred from homology"/>
<dbReference type="GO" id="GO:0008173">
    <property type="term" value="F:RNA methyltransferase activity"/>
    <property type="evidence" value="ECO:0007669"/>
    <property type="project" value="InterPro"/>
</dbReference>
<dbReference type="AlphaFoldDB" id="A0A9W4WKN6"/>
<comment type="subcellular location">
    <subcellularLocation>
        <location evidence="1">Mitochondrion</location>
    </subcellularLocation>
</comment>
<evidence type="ECO:0000256" key="1">
    <source>
        <dbReference type="ARBA" id="ARBA00004173"/>
    </source>
</evidence>
<dbReference type="OrthoDB" id="427002at2759"/>
<dbReference type="GO" id="GO:0003723">
    <property type="term" value="F:RNA binding"/>
    <property type="evidence" value="ECO:0007669"/>
    <property type="project" value="UniProtKB-UniRule"/>
</dbReference>
<comment type="caution">
    <text evidence="13">The sequence shown here is derived from an EMBL/GenBank/DDBJ whole genome shotgun (WGS) entry which is preliminary data.</text>
</comment>
<dbReference type="Pfam" id="PF01189">
    <property type="entry name" value="Methyltr_RsmB-F"/>
    <property type="match status" value="1"/>
</dbReference>
<evidence type="ECO:0000256" key="2">
    <source>
        <dbReference type="ARBA" id="ARBA00022552"/>
    </source>
</evidence>
<dbReference type="PROSITE" id="PS51686">
    <property type="entry name" value="SAM_MT_RSMB_NOP"/>
    <property type="match status" value="1"/>
</dbReference>
<feature type="binding site" evidence="11">
    <location>
        <begin position="148"/>
        <end position="154"/>
    </location>
    <ligand>
        <name>S-adenosyl-L-methionine</name>
        <dbReference type="ChEBI" id="CHEBI:59789"/>
    </ligand>
</feature>
<dbReference type="PRINTS" id="PR02008">
    <property type="entry name" value="RCMTFAMILY"/>
</dbReference>
<dbReference type="Gene3D" id="3.40.50.150">
    <property type="entry name" value="Vaccinia Virus protein VP39"/>
    <property type="match status" value="1"/>
</dbReference>
<evidence type="ECO:0000313" key="14">
    <source>
        <dbReference type="Proteomes" id="UP001153678"/>
    </source>
</evidence>
<dbReference type="PANTHER" id="PTHR22808:SF3">
    <property type="entry name" value="5-METHYLCYTOSINE RRNA METHYLTRANSFERASE NSUN4"/>
    <property type="match status" value="1"/>
</dbReference>
<sequence length="317" mass="36432">MIIPEGLNSKKSIKLKSRNKQKKEEAQRLKLNSITDLFNNFYFHQYGKERWPNLLSSLKGPSKSCAMINKFASNVSISEFIHDSKSSNNSDMMKVDYLDVECYVSDSKFPKPKKDEHNILNVYHLDLASIMVTKALDVQPGDIVLDLCAAPGGKSLAILQHLLNIVDQREGENEGRSTRGMLIANEINNKRFHRLLQVIKSYIPFKYHQDHIKLVKNSPTLNYSYDKILVDVPCSSERHLITDQNELSKWKESRSKIFSIKQYNILLDAVKALRINAGWNYKWLKETMDGKSVKKLNLDGSFCQINVMVMAQCILQF</sequence>
<evidence type="ECO:0000256" key="3">
    <source>
        <dbReference type="ARBA" id="ARBA00022603"/>
    </source>
</evidence>
<reference evidence="13" key="1">
    <citation type="submission" date="2022-08" db="EMBL/GenBank/DDBJ databases">
        <authorList>
            <person name="Kallberg Y."/>
            <person name="Tangrot J."/>
            <person name="Rosling A."/>
        </authorList>
    </citation>
    <scope>NUCLEOTIDE SEQUENCE</scope>
    <source>
        <strain evidence="13">Wild A</strain>
    </source>
</reference>
<protein>
    <recommendedName>
        <fullName evidence="9">NOL1/NOP2/Sun domain family member 4</fullName>
    </recommendedName>
</protein>
<dbReference type="InterPro" id="IPR023267">
    <property type="entry name" value="RCMT"/>
</dbReference>
<keyword evidence="7" id="KW-0809">Transit peptide</keyword>
<dbReference type="InterPro" id="IPR049560">
    <property type="entry name" value="MeTrfase_RsmB-F_NOP2_cat"/>
</dbReference>
<evidence type="ECO:0000256" key="8">
    <source>
        <dbReference type="ARBA" id="ARBA00023128"/>
    </source>
</evidence>
<organism evidence="13 14">
    <name type="scientific">Funneliformis geosporum</name>
    <dbReference type="NCBI Taxonomy" id="1117311"/>
    <lineage>
        <taxon>Eukaryota</taxon>
        <taxon>Fungi</taxon>
        <taxon>Fungi incertae sedis</taxon>
        <taxon>Mucoromycota</taxon>
        <taxon>Glomeromycotina</taxon>
        <taxon>Glomeromycetes</taxon>
        <taxon>Glomerales</taxon>
        <taxon>Glomeraceae</taxon>
        <taxon>Funneliformis</taxon>
    </lineage>
</organism>
<name>A0A9W4WKN6_9GLOM</name>
<keyword evidence="5 11" id="KW-0949">S-adenosyl-L-methionine</keyword>
<evidence type="ECO:0000256" key="4">
    <source>
        <dbReference type="ARBA" id="ARBA00022679"/>
    </source>
</evidence>
<keyword evidence="3 11" id="KW-0489">Methyltransferase</keyword>
<keyword evidence="2" id="KW-0698">rRNA processing</keyword>
<evidence type="ECO:0000256" key="5">
    <source>
        <dbReference type="ARBA" id="ARBA00022691"/>
    </source>
</evidence>
<dbReference type="PANTHER" id="PTHR22808">
    <property type="entry name" value="NCL1 YEAST -RELATED NOL1/NOP2/FMU SUN DOMAIN-CONTAINING"/>
    <property type="match status" value="1"/>
</dbReference>
<feature type="binding site" evidence="11">
    <location>
        <position position="210"/>
    </location>
    <ligand>
        <name>S-adenosyl-L-methionine</name>
        <dbReference type="ChEBI" id="CHEBI:59789"/>
    </ligand>
</feature>
<dbReference type="InterPro" id="IPR001678">
    <property type="entry name" value="MeTrfase_RsmB-F_NOP2_dom"/>
</dbReference>
<dbReference type="EMBL" id="CAMKVN010000554">
    <property type="protein sequence ID" value="CAI2169148.1"/>
    <property type="molecule type" value="Genomic_DNA"/>
</dbReference>
<dbReference type="InterPro" id="IPR029063">
    <property type="entry name" value="SAM-dependent_MTases_sf"/>
</dbReference>
<evidence type="ECO:0000256" key="7">
    <source>
        <dbReference type="ARBA" id="ARBA00022946"/>
    </source>
</evidence>
<keyword evidence="8" id="KW-0496">Mitochondrion</keyword>
<feature type="binding site" evidence="11">
    <location>
        <position position="231"/>
    </location>
    <ligand>
        <name>S-adenosyl-L-methionine</name>
        <dbReference type="ChEBI" id="CHEBI:59789"/>
    </ligand>
</feature>
<evidence type="ECO:0000256" key="10">
    <source>
        <dbReference type="ARBA" id="ARBA00049302"/>
    </source>
</evidence>
<keyword evidence="4 11" id="KW-0808">Transferase</keyword>
<keyword evidence="6 11" id="KW-0694">RNA-binding</keyword>
<evidence type="ECO:0000256" key="11">
    <source>
        <dbReference type="PROSITE-ProRule" id="PRU01023"/>
    </source>
</evidence>
<evidence type="ECO:0000259" key="12">
    <source>
        <dbReference type="PROSITE" id="PS51686"/>
    </source>
</evidence>
<evidence type="ECO:0000256" key="6">
    <source>
        <dbReference type="ARBA" id="ARBA00022884"/>
    </source>
</evidence>
<comment type="similarity">
    <text evidence="11">Belongs to the class I-like SAM-binding methyltransferase superfamily. RsmB/NOP family.</text>
</comment>
<comment type="catalytic activity">
    <reaction evidence="10">
        <text>a cytidine in rRNA + S-adenosyl-L-methionine = a 5-methylcytidine in rRNA + S-adenosyl-L-homocysteine + H(+)</text>
        <dbReference type="Rhea" id="RHEA:61484"/>
        <dbReference type="Rhea" id="RHEA-COMP:15836"/>
        <dbReference type="Rhea" id="RHEA-COMP:15837"/>
        <dbReference type="ChEBI" id="CHEBI:15378"/>
        <dbReference type="ChEBI" id="CHEBI:57856"/>
        <dbReference type="ChEBI" id="CHEBI:59789"/>
        <dbReference type="ChEBI" id="CHEBI:74483"/>
        <dbReference type="ChEBI" id="CHEBI:82748"/>
    </reaction>
</comment>
<dbReference type="GO" id="GO:0005762">
    <property type="term" value="C:mitochondrial large ribosomal subunit"/>
    <property type="evidence" value="ECO:0007669"/>
    <property type="project" value="TreeGrafter"/>
</dbReference>
<dbReference type="Proteomes" id="UP001153678">
    <property type="component" value="Unassembled WGS sequence"/>
</dbReference>
<accession>A0A9W4WKN6</accession>
<dbReference type="GO" id="GO:0031167">
    <property type="term" value="P:rRNA methylation"/>
    <property type="evidence" value="ECO:0007669"/>
    <property type="project" value="TreeGrafter"/>
</dbReference>